<evidence type="ECO:0000313" key="2">
    <source>
        <dbReference type="EMBL" id="GMU09643.1"/>
    </source>
</evidence>
<keyword evidence="1" id="KW-1133">Transmembrane helix</keyword>
<dbReference type="EMBL" id="BTTX01000006">
    <property type="protein sequence ID" value="GMU09643.1"/>
    <property type="molecule type" value="Genomic_DNA"/>
</dbReference>
<protein>
    <recommendedName>
        <fullName evidence="4">Periplasmic heavy metal sensor</fullName>
    </recommendedName>
</protein>
<evidence type="ECO:0000313" key="3">
    <source>
        <dbReference type="Proteomes" id="UP001342631"/>
    </source>
</evidence>
<organism evidence="2 3">
    <name type="scientific">Corallococcus caeni</name>
    <dbReference type="NCBI Taxonomy" id="3082388"/>
    <lineage>
        <taxon>Bacteria</taxon>
        <taxon>Pseudomonadati</taxon>
        <taxon>Myxococcota</taxon>
        <taxon>Myxococcia</taxon>
        <taxon>Myxococcales</taxon>
        <taxon>Cystobacterineae</taxon>
        <taxon>Myxococcaceae</taxon>
        <taxon>Corallococcus</taxon>
    </lineage>
</organism>
<comment type="caution">
    <text evidence="2">The sequence shown here is derived from an EMBL/GenBank/DDBJ whole genome shotgun (WGS) entry which is preliminary data.</text>
</comment>
<keyword evidence="3" id="KW-1185">Reference proteome</keyword>
<keyword evidence="1" id="KW-0472">Membrane</keyword>
<dbReference type="Gene3D" id="1.20.120.1490">
    <property type="match status" value="1"/>
</dbReference>
<sequence length="186" mass="20381">MPSSHFFTPGSNHRNPRLPYWLQSSSGKDNPTHLESHAMKKTLAIAGTAVVAVTLLTGFGFGRHHRGTPDPERINQMVTWKLDDKLDDLNATEAQRTSIHAVKDRLLSEGQSLMEGQQAARAEAVTQLESATPDATKLHALVDARIDAARAFAHKAVDAVLEVHRTLTPAQRQELASDIREHTGAK</sequence>
<reference evidence="2 3" key="1">
    <citation type="journal article" date="2024" name="Arch. Microbiol.">
        <title>Corallococcus caeni sp. nov., a novel myxobacterium isolated from activated sludge.</title>
        <authorList>
            <person name="Tomita S."/>
            <person name="Nakai R."/>
            <person name="Kuroda K."/>
            <person name="Kurashita H."/>
            <person name="Hatamoto M."/>
            <person name="Yamaguchi T."/>
            <person name="Narihiro T."/>
        </authorList>
    </citation>
    <scope>NUCLEOTIDE SEQUENCE [LARGE SCALE GENOMIC DNA]</scope>
    <source>
        <strain evidence="2 3">NO1</strain>
    </source>
</reference>
<name>A0ABQ6R2D5_9BACT</name>
<dbReference type="Pfam" id="PF07813">
    <property type="entry name" value="LTXXQ"/>
    <property type="match status" value="1"/>
</dbReference>
<evidence type="ECO:0000256" key="1">
    <source>
        <dbReference type="SAM" id="Phobius"/>
    </source>
</evidence>
<dbReference type="InterPro" id="IPR012899">
    <property type="entry name" value="LTXXQ"/>
</dbReference>
<proteinExistence type="predicted"/>
<evidence type="ECO:0008006" key="4">
    <source>
        <dbReference type="Google" id="ProtNLM"/>
    </source>
</evidence>
<keyword evidence="1" id="KW-0812">Transmembrane</keyword>
<accession>A0ABQ6R2D5</accession>
<dbReference type="Proteomes" id="UP001342631">
    <property type="component" value="Unassembled WGS sequence"/>
</dbReference>
<feature type="transmembrane region" description="Helical" evidence="1">
    <location>
        <begin position="43"/>
        <end position="62"/>
    </location>
</feature>
<gene>
    <name evidence="2" type="ORF">ASNO1_58970</name>
</gene>